<dbReference type="EMBL" id="ML977143">
    <property type="protein sequence ID" value="KAF1989951.1"/>
    <property type="molecule type" value="Genomic_DNA"/>
</dbReference>
<proteinExistence type="inferred from homology"/>
<keyword evidence="2" id="KW-0560">Oxidoreductase</keyword>
<dbReference type="CDD" id="cd05233">
    <property type="entry name" value="SDR_c"/>
    <property type="match status" value="1"/>
</dbReference>
<organism evidence="3 4">
    <name type="scientific">Aulographum hederae CBS 113979</name>
    <dbReference type="NCBI Taxonomy" id="1176131"/>
    <lineage>
        <taxon>Eukaryota</taxon>
        <taxon>Fungi</taxon>
        <taxon>Dikarya</taxon>
        <taxon>Ascomycota</taxon>
        <taxon>Pezizomycotina</taxon>
        <taxon>Dothideomycetes</taxon>
        <taxon>Pleosporomycetidae</taxon>
        <taxon>Aulographales</taxon>
        <taxon>Aulographaceae</taxon>
    </lineage>
</organism>
<dbReference type="SUPFAM" id="SSF51735">
    <property type="entry name" value="NAD(P)-binding Rossmann-fold domains"/>
    <property type="match status" value="1"/>
</dbReference>
<dbReference type="AlphaFoldDB" id="A0A6G1H9R6"/>
<comment type="similarity">
    <text evidence="1">Belongs to the short-chain dehydrogenases/reductases (SDR) family.</text>
</comment>
<dbReference type="InterPro" id="IPR036291">
    <property type="entry name" value="NAD(P)-bd_dom_sf"/>
</dbReference>
<reference evidence="3" key="1">
    <citation type="journal article" date="2020" name="Stud. Mycol.">
        <title>101 Dothideomycetes genomes: a test case for predicting lifestyles and emergence of pathogens.</title>
        <authorList>
            <person name="Haridas S."/>
            <person name="Albert R."/>
            <person name="Binder M."/>
            <person name="Bloem J."/>
            <person name="Labutti K."/>
            <person name="Salamov A."/>
            <person name="Andreopoulos B."/>
            <person name="Baker S."/>
            <person name="Barry K."/>
            <person name="Bills G."/>
            <person name="Bluhm B."/>
            <person name="Cannon C."/>
            <person name="Castanera R."/>
            <person name="Culley D."/>
            <person name="Daum C."/>
            <person name="Ezra D."/>
            <person name="Gonzalez J."/>
            <person name="Henrissat B."/>
            <person name="Kuo A."/>
            <person name="Liang C."/>
            <person name="Lipzen A."/>
            <person name="Lutzoni F."/>
            <person name="Magnuson J."/>
            <person name="Mondo S."/>
            <person name="Nolan M."/>
            <person name="Ohm R."/>
            <person name="Pangilinan J."/>
            <person name="Park H.-J."/>
            <person name="Ramirez L."/>
            <person name="Alfaro M."/>
            <person name="Sun H."/>
            <person name="Tritt A."/>
            <person name="Yoshinaga Y."/>
            <person name="Zwiers L.-H."/>
            <person name="Turgeon B."/>
            <person name="Goodwin S."/>
            <person name="Spatafora J."/>
            <person name="Crous P."/>
            <person name="Grigoriev I."/>
        </authorList>
    </citation>
    <scope>NUCLEOTIDE SEQUENCE</scope>
    <source>
        <strain evidence="3">CBS 113979</strain>
    </source>
</reference>
<dbReference type="PRINTS" id="PR00081">
    <property type="entry name" value="GDHRDH"/>
</dbReference>
<evidence type="ECO:0000313" key="3">
    <source>
        <dbReference type="EMBL" id="KAF1989951.1"/>
    </source>
</evidence>
<dbReference type="Gene3D" id="3.40.50.720">
    <property type="entry name" value="NAD(P)-binding Rossmann-like Domain"/>
    <property type="match status" value="1"/>
</dbReference>
<name>A0A6G1H9R6_9PEZI</name>
<dbReference type="Proteomes" id="UP000800041">
    <property type="component" value="Unassembled WGS sequence"/>
</dbReference>
<evidence type="ECO:0000256" key="1">
    <source>
        <dbReference type="ARBA" id="ARBA00006484"/>
    </source>
</evidence>
<dbReference type="InterPro" id="IPR002347">
    <property type="entry name" value="SDR_fam"/>
</dbReference>
<dbReference type="GO" id="GO:0016616">
    <property type="term" value="F:oxidoreductase activity, acting on the CH-OH group of donors, NAD or NADP as acceptor"/>
    <property type="evidence" value="ECO:0007669"/>
    <property type="project" value="TreeGrafter"/>
</dbReference>
<protein>
    <submittedName>
        <fullName evidence="3">NAD(P)-binding protein</fullName>
    </submittedName>
</protein>
<evidence type="ECO:0000313" key="4">
    <source>
        <dbReference type="Proteomes" id="UP000800041"/>
    </source>
</evidence>
<evidence type="ECO:0000256" key="2">
    <source>
        <dbReference type="ARBA" id="ARBA00023002"/>
    </source>
</evidence>
<accession>A0A6G1H9R6</accession>
<dbReference type="PANTHER" id="PTHR42760:SF37">
    <property type="entry name" value="CLAVALDEHYDE DEHYDROGENASE"/>
    <property type="match status" value="1"/>
</dbReference>
<keyword evidence="4" id="KW-1185">Reference proteome</keyword>
<dbReference type="OrthoDB" id="1933717at2759"/>
<sequence length="322" mass="34971">MKTREERNTLQKDLPGWSGWRLTPTIRCEPVAKNKPENTRLPPGTTVLITGAAQGVGEAIALGFARAGATGIIIVTDLATDKLVNVAKRIKVAASAKEEEKGEGGDGREIKVTALQCDVTKTTDVNALAQTIEKEHGRLDVLISNANYLPRTTYSELHETDPEDFARCFEVSVIGTYQVIRSLMPLLLKSEGGLKTVIGLVCMGMFWGESPLAMSAAKMGVARVVENVAKGYGDRGVLAYAMYPGGDKWINLSPEALGVVTDIMTVCVDSPELPAAMAIWLSKEPRPWLSGRYVSAQYDTDELEAKKDEIVKGDKLKFKMVV</sequence>
<dbReference type="Pfam" id="PF00106">
    <property type="entry name" value="adh_short"/>
    <property type="match status" value="1"/>
</dbReference>
<gene>
    <name evidence="3" type="ORF">K402DRAFT_441051</name>
</gene>
<dbReference type="PANTHER" id="PTHR42760">
    <property type="entry name" value="SHORT-CHAIN DEHYDROGENASES/REDUCTASES FAMILY MEMBER"/>
    <property type="match status" value="1"/>
</dbReference>